<sequence length="209" mass="22502">MGFSSLQCDEFVEILASKSAVPGGGGASALVAAIGTALGNMVGSLTVGKKKYIDIEEEMLALKARCDIMQNELLNLVERDAEFFEPLSKAYGMPKDTEEQKAEKERVMENALKVACSVPMEIMAACCEAIDIIADFAGKGSSLAVSDAGVGIEFCKAALKGASLNVYINTKAMKDREYAEALNAKCDAMLDYYPKKAEKIYNSILNRLK</sequence>
<proteinExistence type="predicted"/>
<feature type="domain" description="Cyclodeaminase/cyclohydrolase" evidence="1">
    <location>
        <begin position="8"/>
        <end position="187"/>
    </location>
</feature>
<reference evidence="2" key="1">
    <citation type="journal article" date="2022" name="Cell">
        <title>Design, construction, and in vivo augmentation of a complex gut microbiome.</title>
        <authorList>
            <person name="Cheng A.G."/>
            <person name="Ho P.Y."/>
            <person name="Aranda-Diaz A."/>
            <person name="Jain S."/>
            <person name="Yu F.B."/>
            <person name="Meng X."/>
            <person name="Wang M."/>
            <person name="Iakiviak M."/>
            <person name="Nagashima K."/>
            <person name="Zhao A."/>
            <person name="Murugkar P."/>
            <person name="Patil A."/>
            <person name="Atabakhsh K."/>
            <person name="Weakley A."/>
            <person name="Yan J."/>
            <person name="Brumbaugh A.R."/>
            <person name="Higginbottom S."/>
            <person name="Dimas A."/>
            <person name="Shiver A.L."/>
            <person name="Deutschbauer A."/>
            <person name="Neff N."/>
            <person name="Sonnenburg J.L."/>
            <person name="Huang K.C."/>
            <person name="Fischbach M.A."/>
        </authorList>
    </citation>
    <scope>NUCLEOTIDE SEQUENCE</scope>
    <source>
        <strain evidence="2">DSM 19829</strain>
    </source>
</reference>
<dbReference type="RefSeq" id="WP_028528960.1">
    <property type="nucleotide sequence ID" value="NZ_CABLBR010000017.1"/>
</dbReference>
<evidence type="ECO:0000313" key="2">
    <source>
        <dbReference type="EMBL" id="UWP59759.1"/>
    </source>
</evidence>
<keyword evidence="3" id="KW-1185">Reference proteome</keyword>
<name>A0ABY5VGN4_9FIRM</name>
<dbReference type="InterPro" id="IPR036178">
    <property type="entry name" value="Formintransfe-cycloase-like_sf"/>
</dbReference>
<accession>A0ABY5VGN4</accession>
<dbReference type="Proteomes" id="UP001060164">
    <property type="component" value="Chromosome"/>
</dbReference>
<dbReference type="InterPro" id="IPR007044">
    <property type="entry name" value="Cyclodeamin/CycHdrlase"/>
</dbReference>
<protein>
    <submittedName>
        <fullName evidence="2">Cyclodeaminase/cyclohydrolase family protein</fullName>
    </submittedName>
</protein>
<dbReference type="EMBL" id="CP102290">
    <property type="protein sequence ID" value="UWP59759.1"/>
    <property type="molecule type" value="Genomic_DNA"/>
</dbReference>
<gene>
    <name evidence="2" type="ORF">NQ502_01470</name>
</gene>
<dbReference type="Pfam" id="PF04961">
    <property type="entry name" value="FTCD_C"/>
    <property type="match status" value="1"/>
</dbReference>
<organism evidence="2 3">
    <name type="scientific">Ruminococcus gauvreauii</name>
    <dbReference type="NCBI Taxonomy" id="438033"/>
    <lineage>
        <taxon>Bacteria</taxon>
        <taxon>Bacillati</taxon>
        <taxon>Bacillota</taxon>
        <taxon>Clostridia</taxon>
        <taxon>Eubacteriales</taxon>
        <taxon>Oscillospiraceae</taxon>
        <taxon>Ruminococcus</taxon>
    </lineage>
</organism>
<dbReference type="SUPFAM" id="SSF101262">
    <property type="entry name" value="Methenyltetrahydrofolate cyclohydrolase-like"/>
    <property type="match status" value="1"/>
</dbReference>
<dbReference type="Gene3D" id="1.20.120.680">
    <property type="entry name" value="Formiminotetrahydrofolate cyclodeaminase monomer, up-and-down helical bundle"/>
    <property type="match status" value="1"/>
</dbReference>
<evidence type="ECO:0000259" key="1">
    <source>
        <dbReference type="Pfam" id="PF04961"/>
    </source>
</evidence>
<evidence type="ECO:0000313" key="3">
    <source>
        <dbReference type="Proteomes" id="UP001060164"/>
    </source>
</evidence>